<dbReference type="InterPro" id="IPR006047">
    <property type="entry name" value="GH13_cat_dom"/>
</dbReference>
<proteinExistence type="predicted"/>
<evidence type="ECO:0000259" key="2">
    <source>
        <dbReference type="SMART" id="SM00642"/>
    </source>
</evidence>
<dbReference type="PANTHER" id="PTHR47786:SF2">
    <property type="entry name" value="GLYCOSYL HYDROLASE FAMILY 13 CATALYTIC DOMAIN-CONTAINING PROTEIN"/>
    <property type="match status" value="1"/>
</dbReference>
<dbReference type="CDD" id="cd11347">
    <property type="entry name" value="AmyAc_1"/>
    <property type="match status" value="1"/>
</dbReference>
<gene>
    <name evidence="3" type="ordered locus">Acid345_4079</name>
</gene>
<dbReference type="Gene3D" id="3.20.20.80">
    <property type="entry name" value="Glycosidases"/>
    <property type="match status" value="1"/>
</dbReference>
<dbReference type="PANTHER" id="PTHR47786">
    <property type="entry name" value="ALPHA-1,4-GLUCAN:MALTOSE-1-PHOSPHATE MALTOSYLTRANSFERASE"/>
    <property type="match status" value="1"/>
</dbReference>
<evidence type="ECO:0000256" key="1">
    <source>
        <dbReference type="SAM" id="MobiDB-lite"/>
    </source>
</evidence>
<dbReference type="AlphaFoldDB" id="Q1IJ71"/>
<dbReference type="CAZy" id="GH13">
    <property type="family name" value="Glycoside Hydrolase Family 13"/>
</dbReference>
<feature type="domain" description="Glycosyl hydrolase family 13 catalytic" evidence="2">
    <location>
        <begin position="26"/>
        <end position="406"/>
    </location>
</feature>
<feature type="compositionally biased region" description="Polar residues" evidence="1">
    <location>
        <begin position="7"/>
        <end position="19"/>
    </location>
</feature>
<dbReference type="eggNOG" id="COG0366">
    <property type="taxonomic scope" value="Bacteria"/>
</dbReference>
<dbReference type="Pfam" id="PF00128">
    <property type="entry name" value="Alpha-amylase"/>
    <property type="match status" value="1"/>
</dbReference>
<dbReference type="InterPro" id="IPR017853">
    <property type="entry name" value="GH"/>
</dbReference>
<dbReference type="EnsemblBacteria" id="ABF43079">
    <property type="protein sequence ID" value="ABF43079"/>
    <property type="gene ID" value="Acid345_4079"/>
</dbReference>
<dbReference type="HOGENOM" id="CLU_043801_0_0_0"/>
<accession>Q1IJ71</accession>
<reference evidence="3 4" key="1">
    <citation type="journal article" date="2009" name="Appl. Environ. Microbiol.">
        <title>Three genomes from the phylum Acidobacteria provide insight into the lifestyles of these microorganisms in soils.</title>
        <authorList>
            <person name="Ward N.L."/>
            <person name="Challacombe J.F."/>
            <person name="Janssen P.H."/>
            <person name="Henrissat B."/>
            <person name="Coutinho P.M."/>
            <person name="Wu M."/>
            <person name="Xie G."/>
            <person name="Haft D.H."/>
            <person name="Sait M."/>
            <person name="Badger J."/>
            <person name="Barabote R.D."/>
            <person name="Bradley B."/>
            <person name="Brettin T.S."/>
            <person name="Brinkac L.M."/>
            <person name="Bruce D."/>
            <person name="Creasy T."/>
            <person name="Daugherty S.C."/>
            <person name="Davidsen T.M."/>
            <person name="DeBoy R.T."/>
            <person name="Detter J.C."/>
            <person name="Dodson R.J."/>
            <person name="Durkin A.S."/>
            <person name="Ganapathy A."/>
            <person name="Gwinn-Giglio M."/>
            <person name="Han C.S."/>
            <person name="Khouri H."/>
            <person name="Kiss H."/>
            <person name="Kothari S.P."/>
            <person name="Madupu R."/>
            <person name="Nelson K.E."/>
            <person name="Nelson W.C."/>
            <person name="Paulsen I."/>
            <person name="Penn K."/>
            <person name="Ren Q."/>
            <person name="Rosovitz M.J."/>
            <person name="Selengut J.D."/>
            <person name="Shrivastava S."/>
            <person name="Sullivan S.A."/>
            <person name="Tapia R."/>
            <person name="Thompson L.S."/>
            <person name="Watkins K.L."/>
            <person name="Yang Q."/>
            <person name="Yu C."/>
            <person name="Zafar N."/>
            <person name="Zhou L."/>
            <person name="Kuske C.R."/>
        </authorList>
    </citation>
    <scope>NUCLEOTIDE SEQUENCE [LARGE SCALE GENOMIC DNA]</scope>
    <source>
        <strain evidence="3 4">Ellin345</strain>
    </source>
</reference>
<dbReference type="SUPFAM" id="SSF51445">
    <property type="entry name" value="(Trans)glycosidases"/>
    <property type="match status" value="1"/>
</dbReference>
<dbReference type="OrthoDB" id="9808590at2"/>
<evidence type="ECO:0000313" key="4">
    <source>
        <dbReference type="Proteomes" id="UP000002432"/>
    </source>
</evidence>
<evidence type="ECO:0000313" key="3">
    <source>
        <dbReference type="EMBL" id="ABF43079.1"/>
    </source>
</evidence>
<dbReference type="STRING" id="204669.Acid345_4079"/>
<dbReference type="SMART" id="SM00642">
    <property type="entry name" value="Aamy"/>
    <property type="match status" value="1"/>
</dbReference>
<dbReference type="KEGG" id="aba:Acid345_4079"/>
<keyword evidence="4" id="KW-1185">Reference proteome</keyword>
<dbReference type="GO" id="GO:0005975">
    <property type="term" value="P:carbohydrate metabolic process"/>
    <property type="evidence" value="ECO:0007669"/>
    <property type="project" value="InterPro"/>
</dbReference>
<name>Q1IJ71_KORVE</name>
<sequence length="513" mass="58948">MAATAAPSKNQGRSGSAERSQPLPLHKYPSLYQVNTRATMHDLSVKLGRSATLDDVSDEYLSSLAQQGFDWVWFLGVWQTGAAARAVSRSHQEWIDEYRQTLGDFTDGDICGSCFAITAYQAHTDFGGNDALARLYKRAHQQGLRLLLDFVPNHTALDHSWLETHPDYYVAGTDEKLQHEPQNYVRLNTSQGPRIFAFGRDPYFAGWPDTLQLNYANPALQAAMRLELLNISEFCDGVRCDMAMLILPDVFERTWGMHPEPFWRKTIDAVRASKAGFLFMAEVYWDLEWTLQQEGFDYTYDKRLYDRLREGHATPVRDHLRADMEFQRKSARFLENHDEPRVAATFTPEMHRAAAIITYLCPGLRFFHDGQFEGRVKRLSVHLGRRPEESTNESIRAFYQQLLKCIHEPAIRDGQWQLLNATPAWVSNWTFESFVCFSWQADGELPFLVVVNYSDHQSQCYLQLPFDTLRSHSVSLQDLMGSAIYERVGDELLSRGLYLDTPAWGFHVFKTTI</sequence>
<feature type="region of interest" description="Disordered" evidence="1">
    <location>
        <begin position="1"/>
        <end position="23"/>
    </location>
</feature>
<dbReference type="Proteomes" id="UP000002432">
    <property type="component" value="Chromosome"/>
</dbReference>
<protein>
    <submittedName>
        <fullName evidence="3">Alpha amylase</fullName>
    </submittedName>
</protein>
<dbReference type="EMBL" id="CP000360">
    <property type="protein sequence ID" value="ABF43079.1"/>
    <property type="molecule type" value="Genomic_DNA"/>
</dbReference>
<organism evidence="3 4">
    <name type="scientific">Koribacter versatilis (strain Ellin345)</name>
    <dbReference type="NCBI Taxonomy" id="204669"/>
    <lineage>
        <taxon>Bacteria</taxon>
        <taxon>Pseudomonadati</taxon>
        <taxon>Acidobacteriota</taxon>
        <taxon>Terriglobia</taxon>
        <taxon>Terriglobales</taxon>
        <taxon>Candidatus Korobacteraceae</taxon>
        <taxon>Candidatus Korobacter</taxon>
    </lineage>
</organism>